<keyword evidence="2" id="KW-0663">Pyridoxal phosphate</keyword>
<dbReference type="EMBL" id="JH600070">
    <property type="protein sequence ID" value="EIJ42080.1"/>
    <property type="molecule type" value="Genomic_DNA"/>
</dbReference>
<comment type="similarity">
    <text evidence="1">In the C-terminal section; belongs to the class-I pyridoxal-phosphate-dependent aminotransferase family.</text>
</comment>
<dbReference type="PANTHER" id="PTHR46577">
    <property type="entry name" value="HTH-TYPE TRANSCRIPTIONAL REGULATORY PROTEIN GABR"/>
    <property type="match status" value="1"/>
</dbReference>
<dbReference type="Pfam" id="PF00392">
    <property type="entry name" value="GntR"/>
    <property type="match status" value="1"/>
</dbReference>
<dbReference type="GO" id="GO:0003700">
    <property type="term" value="F:DNA-binding transcription factor activity"/>
    <property type="evidence" value="ECO:0007669"/>
    <property type="project" value="InterPro"/>
</dbReference>
<dbReference type="GO" id="GO:0030170">
    <property type="term" value="F:pyridoxal phosphate binding"/>
    <property type="evidence" value="ECO:0007669"/>
    <property type="project" value="InterPro"/>
</dbReference>
<sequence length="471" mass="52466">MMSLVSLDSQDTMPLIEQIVKGIQQQVDARVLRTGARLPSIRKFAEVHSISRFTVVQAYDRLVASGYLESRKGSGFFVTKPLSADPPIAEHSAQLERAVDVLWLLHQSFQNTAHFASPGCGWLPSEWRDDASLQKAIRTVSRHNDYTSGGYGNIYGYVPLRQDLQKRLAELGIVTNLQNILTTHGVTQGIDLVGRYLIQAGDNVLVDDPGYYSLFGHLKLLGAKLVGVPRTLDGVDTQAMETLIQLHRPKIFITNTVLHNPTGTSLSQANAHRVLQLAEKYDLLIIEDDVYGDFSPPSVSRLATLDHLNRVIYLSSFSKTITTSVRVGFLAARADIVQALGDLKLLTSLTTSETNERVIHQVLIDGYYRKHLEKLRARVQNAREKAMRQLEKAGLEIFAETEHGLFIWAKLPDCHDAAKIASIATKRGIMLAPGNVFRPHQEPSPWLRFNAAYCDNPAIFQFLAEFNDISG</sequence>
<keyword evidence="9" id="KW-1185">Reference proteome</keyword>
<dbReference type="InterPro" id="IPR036390">
    <property type="entry name" value="WH_DNA-bd_sf"/>
</dbReference>
<keyword evidence="5" id="KW-0804">Transcription</keyword>
<keyword evidence="6" id="KW-0175">Coiled coil</keyword>
<dbReference type="Gene3D" id="3.90.1150.10">
    <property type="entry name" value="Aspartate Aminotransferase, domain 1"/>
    <property type="match status" value="1"/>
</dbReference>
<evidence type="ECO:0000256" key="3">
    <source>
        <dbReference type="ARBA" id="ARBA00023015"/>
    </source>
</evidence>
<evidence type="ECO:0000259" key="7">
    <source>
        <dbReference type="PROSITE" id="PS50949"/>
    </source>
</evidence>
<dbReference type="PANTHER" id="PTHR46577:SF2">
    <property type="entry name" value="TRANSCRIPTIONAL REGULATORY PROTEIN"/>
    <property type="match status" value="1"/>
</dbReference>
<evidence type="ECO:0000256" key="5">
    <source>
        <dbReference type="ARBA" id="ARBA00023163"/>
    </source>
</evidence>
<feature type="domain" description="HTH gntR-type" evidence="7">
    <location>
        <begin position="13"/>
        <end position="81"/>
    </location>
</feature>
<dbReference type="SUPFAM" id="SSF46785">
    <property type="entry name" value="Winged helix' DNA-binding domain"/>
    <property type="match status" value="1"/>
</dbReference>
<dbReference type="eggNOG" id="COG1167">
    <property type="taxonomic scope" value="Bacteria"/>
</dbReference>
<dbReference type="PROSITE" id="PS50949">
    <property type="entry name" value="HTH_GNTR"/>
    <property type="match status" value="1"/>
</dbReference>
<dbReference type="STRING" id="395493.BegalDRAFT_1178"/>
<dbReference type="HOGENOM" id="CLU_017584_0_0_6"/>
<dbReference type="InterPro" id="IPR051446">
    <property type="entry name" value="HTH_trans_reg/aminotransferase"/>
</dbReference>
<dbReference type="InterPro" id="IPR015421">
    <property type="entry name" value="PyrdxlP-dep_Trfase_major"/>
</dbReference>
<feature type="coiled-coil region" evidence="6">
    <location>
        <begin position="369"/>
        <end position="396"/>
    </location>
</feature>
<proteinExistence type="inferred from homology"/>
<keyword evidence="8" id="KW-0808">Transferase</keyword>
<dbReference type="Gene3D" id="1.10.10.10">
    <property type="entry name" value="Winged helix-like DNA-binding domain superfamily/Winged helix DNA-binding domain"/>
    <property type="match status" value="1"/>
</dbReference>
<keyword evidence="3" id="KW-0805">Transcription regulation</keyword>
<evidence type="ECO:0000313" key="9">
    <source>
        <dbReference type="Proteomes" id="UP000005744"/>
    </source>
</evidence>
<evidence type="ECO:0000256" key="1">
    <source>
        <dbReference type="ARBA" id="ARBA00005384"/>
    </source>
</evidence>
<protein>
    <submittedName>
        <fullName evidence="8">Transcriptional regulator with HTH domain and aminotransferase domain</fullName>
    </submittedName>
</protein>
<keyword evidence="4" id="KW-0238">DNA-binding</keyword>
<dbReference type="AlphaFoldDB" id="I3CEN7"/>
<dbReference type="InterPro" id="IPR015422">
    <property type="entry name" value="PyrdxlP-dep_Trfase_small"/>
</dbReference>
<dbReference type="RefSeq" id="WP_002684660.1">
    <property type="nucleotide sequence ID" value="NZ_JH600070.1"/>
</dbReference>
<dbReference type="CDD" id="cd07377">
    <property type="entry name" value="WHTH_GntR"/>
    <property type="match status" value="1"/>
</dbReference>
<reference evidence="8 9" key="1">
    <citation type="submission" date="2011-11" db="EMBL/GenBank/DDBJ databases">
        <title>Improved High-Quality Draft sequence of Beggiatoa alba B18lD.</title>
        <authorList>
            <consortium name="US DOE Joint Genome Institute"/>
            <person name="Lucas S."/>
            <person name="Han J."/>
            <person name="Lapidus A."/>
            <person name="Cheng J.-F."/>
            <person name="Goodwin L."/>
            <person name="Pitluck S."/>
            <person name="Peters L."/>
            <person name="Mikhailova N."/>
            <person name="Held B."/>
            <person name="Detter J.C."/>
            <person name="Han C."/>
            <person name="Tapia R."/>
            <person name="Land M."/>
            <person name="Hauser L."/>
            <person name="Kyrpides N."/>
            <person name="Ivanova N."/>
            <person name="Pagani I."/>
            <person name="Samuel K."/>
            <person name="Teske A."/>
            <person name="Mueller J."/>
            <person name="Woyke T."/>
        </authorList>
    </citation>
    <scope>NUCLEOTIDE SEQUENCE [LARGE SCALE GENOMIC DNA]</scope>
    <source>
        <strain evidence="8 9">B18LD</strain>
    </source>
</reference>
<keyword evidence="8" id="KW-0032">Aminotransferase</keyword>
<evidence type="ECO:0000256" key="2">
    <source>
        <dbReference type="ARBA" id="ARBA00022898"/>
    </source>
</evidence>
<gene>
    <name evidence="8" type="ORF">BegalDRAFT_1178</name>
</gene>
<dbReference type="GO" id="GO:0003677">
    <property type="term" value="F:DNA binding"/>
    <property type="evidence" value="ECO:0007669"/>
    <property type="project" value="UniProtKB-KW"/>
</dbReference>
<dbReference type="Proteomes" id="UP000005744">
    <property type="component" value="Unassembled WGS sequence"/>
</dbReference>
<evidence type="ECO:0000256" key="6">
    <source>
        <dbReference type="SAM" id="Coils"/>
    </source>
</evidence>
<organism evidence="8 9">
    <name type="scientific">Beggiatoa alba B18LD</name>
    <dbReference type="NCBI Taxonomy" id="395493"/>
    <lineage>
        <taxon>Bacteria</taxon>
        <taxon>Pseudomonadati</taxon>
        <taxon>Pseudomonadota</taxon>
        <taxon>Gammaproteobacteria</taxon>
        <taxon>Thiotrichales</taxon>
        <taxon>Thiotrichaceae</taxon>
        <taxon>Beggiatoa</taxon>
    </lineage>
</organism>
<evidence type="ECO:0000256" key="4">
    <source>
        <dbReference type="ARBA" id="ARBA00023125"/>
    </source>
</evidence>
<dbReference type="InterPro" id="IPR000524">
    <property type="entry name" value="Tscrpt_reg_HTH_GntR"/>
</dbReference>
<dbReference type="SMART" id="SM00345">
    <property type="entry name" value="HTH_GNTR"/>
    <property type="match status" value="1"/>
</dbReference>
<dbReference type="CDD" id="cd00609">
    <property type="entry name" value="AAT_like"/>
    <property type="match status" value="1"/>
</dbReference>
<dbReference type="InterPro" id="IPR036388">
    <property type="entry name" value="WH-like_DNA-bd_sf"/>
</dbReference>
<dbReference type="InterPro" id="IPR015424">
    <property type="entry name" value="PyrdxlP-dep_Trfase"/>
</dbReference>
<name>I3CEN7_9GAMM</name>
<evidence type="ECO:0000313" key="8">
    <source>
        <dbReference type="EMBL" id="EIJ42080.1"/>
    </source>
</evidence>
<dbReference type="Gene3D" id="3.40.640.10">
    <property type="entry name" value="Type I PLP-dependent aspartate aminotransferase-like (Major domain)"/>
    <property type="match status" value="1"/>
</dbReference>
<accession>I3CEN7</accession>
<dbReference type="GO" id="GO:0008483">
    <property type="term" value="F:transaminase activity"/>
    <property type="evidence" value="ECO:0007669"/>
    <property type="project" value="UniProtKB-KW"/>
</dbReference>
<dbReference type="SUPFAM" id="SSF53383">
    <property type="entry name" value="PLP-dependent transferases"/>
    <property type="match status" value="1"/>
</dbReference>
<dbReference type="Pfam" id="PF00155">
    <property type="entry name" value="Aminotran_1_2"/>
    <property type="match status" value="1"/>
</dbReference>
<dbReference type="InterPro" id="IPR004839">
    <property type="entry name" value="Aminotransferase_I/II_large"/>
</dbReference>